<feature type="transmembrane region" description="Helical" evidence="1">
    <location>
        <begin position="269"/>
        <end position="287"/>
    </location>
</feature>
<proteinExistence type="predicted"/>
<name>A0ABN0TMD7_9ACTN</name>
<reference evidence="2 3" key="1">
    <citation type="journal article" date="2019" name="Int. J. Syst. Evol. Microbiol.">
        <title>The Global Catalogue of Microorganisms (GCM) 10K type strain sequencing project: providing services to taxonomists for standard genome sequencing and annotation.</title>
        <authorList>
            <consortium name="The Broad Institute Genomics Platform"/>
            <consortium name="The Broad Institute Genome Sequencing Center for Infectious Disease"/>
            <person name="Wu L."/>
            <person name="Ma J."/>
        </authorList>
    </citation>
    <scope>NUCLEOTIDE SEQUENCE [LARGE SCALE GENOMIC DNA]</scope>
    <source>
        <strain evidence="2 3">JCM 10425</strain>
    </source>
</reference>
<keyword evidence="3" id="KW-1185">Reference proteome</keyword>
<protein>
    <submittedName>
        <fullName evidence="2">Uncharacterized protein</fullName>
    </submittedName>
</protein>
<evidence type="ECO:0000256" key="1">
    <source>
        <dbReference type="SAM" id="Phobius"/>
    </source>
</evidence>
<evidence type="ECO:0000313" key="3">
    <source>
        <dbReference type="Proteomes" id="UP001500967"/>
    </source>
</evidence>
<evidence type="ECO:0000313" key="2">
    <source>
        <dbReference type="EMBL" id="GAA0225386.1"/>
    </source>
</evidence>
<keyword evidence="1" id="KW-1133">Transmembrane helix</keyword>
<accession>A0ABN0TMD7</accession>
<sequence>MAVGLIAEPDAPMDLARYLAEELEPELRRRHPGLGWRFVVAEEAGAPADVIGAARDRLLDENWDLAIRLTNLPLSEARRPVVAQASAAHSVGVVSVPALGAVNVRRRGLPVVADLVDRVAGMVDEAPDEDDRRRGSRRLRELAEEPGEFRVSRLVTGNITLLAGMIRANRPWRLAIRLTRALTAALAAGAFALVTPDMWLLADAYGGVRLTAIAVVSMLAFTLTLIVGGKLWERARRPGQRRQVALFNITTTVTVVSGVLALYAVLFVLAVLLAFALVVPGLFGASLGHPARFSDYLELAFLTSSLATVGGALGAGLESDDAVHEAAYTYHRAG</sequence>
<organism evidence="2 3">
    <name type="scientific">Cryptosporangium japonicum</name>
    <dbReference type="NCBI Taxonomy" id="80872"/>
    <lineage>
        <taxon>Bacteria</taxon>
        <taxon>Bacillati</taxon>
        <taxon>Actinomycetota</taxon>
        <taxon>Actinomycetes</taxon>
        <taxon>Cryptosporangiales</taxon>
        <taxon>Cryptosporangiaceae</taxon>
        <taxon>Cryptosporangium</taxon>
    </lineage>
</organism>
<gene>
    <name evidence="2" type="ORF">GCM10009539_08300</name>
</gene>
<keyword evidence="1" id="KW-0472">Membrane</keyword>
<feature type="transmembrane region" description="Helical" evidence="1">
    <location>
        <begin position="244"/>
        <end position="263"/>
    </location>
</feature>
<feature type="transmembrane region" description="Helical" evidence="1">
    <location>
        <begin position="206"/>
        <end position="232"/>
    </location>
</feature>
<dbReference type="EMBL" id="BAAAGX010000004">
    <property type="protein sequence ID" value="GAA0225386.1"/>
    <property type="molecule type" value="Genomic_DNA"/>
</dbReference>
<keyword evidence="1" id="KW-0812">Transmembrane</keyword>
<comment type="caution">
    <text evidence="2">The sequence shown here is derived from an EMBL/GenBank/DDBJ whole genome shotgun (WGS) entry which is preliminary data.</text>
</comment>
<feature type="transmembrane region" description="Helical" evidence="1">
    <location>
        <begin position="174"/>
        <end position="194"/>
    </location>
</feature>
<dbReference type="Proteomes" id="UP001500967">
    <property type="component" value="Unassembled WGS sequence"/>
</dbReference>